<comment type="caution">
    <text evidence="1">The sequence shown here is derived from an EMBL/GenBank/DDBJ whole genome shotgun (WGS) entry which is preliminary data.</text>
</comment>
<proteinExistence type="predicted"/>
<protein>
    <submittedName>
        <fullName evidence="1">Plectin</fullName>
    </submittedName>
</protein>
<dbReference type="EMBL" id="RFFG01000164">
    <property type="protein sequence ID" value="RMI34646.1"/>
    <property type="molecule type" value="Genomic_DNA"/>
</dbReference>
<dbReference type="AlphaFoldDB" id="A0A3M2LC26"/>
<dbReference type="OrthoDB" id="3436373at2"/>
<organism evidence="1 2">
    <name type="scientific">Actinomadura harenae</name>
    <dbReference type="NCBI Taxonomy" id="2483351"/>
    <lineage>
        <taxon>Bacteria</taxon>
        <taxon>Bacillati</taxon>
        <taxon>Actinomycetota</taxon>
        <taxon>Actinomycetes</taxon>
        <taxon>Streptosporangiales</taxon>
        <taxon>Thermomonosporaceae</taxon>
        <taxon>Actinomadura</taxon>
    </lineage>
</organism>
<accession>A0A3M2LC26</accession>
<reference evidence="1 2" key="1">
    <citation type="submission" date="2018-10" db="EMBL/GenBank/DDBJ databases">
        <title>Isolation from soil.</title>
        <authorList>
            <person name="Hu J."/>
        </authorList>
    </citation>
    <scope>NUCLEOTIDE SEQUENCE [LARGE SCALE GENOMIC DNA]</scope>
    <source>
        <strain evidence="1 2">NEAU-Ht49</strain>
    </source>
</reference>
<evidence type="ECO:0000313" key="2">
    <source>
        <dbReference type="Proteomes" id="UP000282674"/>
    </source>
</evidence>
<keyword evidence="2" id="KW-1185">Reference proteome</keyword>
<name>A0A3M2LC26_9ACTN</name>
<gene>
    <name evidence="1" type="ORF">EBO15_40620</name>
</gene>
<dbReference type="Proteomes" id="UP000282674">
    <property type="component" value="Unassembled WGS sequence"/>
</dbReference>
<evidence type="ECO:0000313" key="1">
    <source>
        <dbReference type="EMBL" id="RMI34646.1"/>
    </source>
</evidence>
<sequence>MPLGRRISKDVAARMEDDRRLAGSYRDRLADATAAEAALRTAQAEDRPADEVKALDVAFDRALTTALEAALAAERVEMGAKVYVSEGQDGTARRAAEIAERKARARWSVRPWTDEIDRLRTAREAHRLSYRAGRSVAAV</sequence>